<evidence type="ECO:0000256" key="1">
    <source>
        <dbReference type="SAM" id="Phobius"/>
    </source>
</evidence>
<feature type="transmembrane region" description="Helical" evidence="1">
    <location>
        <begin position="34"/>
        <end position="53"/>
    </location>
</feature>
<feature type="transmembrane region" description="Helical" evidence="1">
    <location>
        <begin position="59"/>
        <end position="79"/>
    </location>
</feature>
<dbReference type="InterPro" id="IPR007563">
    <property type="entry name" value="DUF554"/>
</dbReference>
<feature type="transmembrane region" description="Helical" evidence="1">
    <location>
        <begin position="138"/>
        <end position="157"/>
    </location>
</feature>
<dbReference type="PANTHER" id="PTHR36111">
    <property type="entry name" value="INNER MEMBRANE PROTEIN-RELATED"/>
    <property type="match status" value="1"/>
</dbReference>
<dbReference type="RefSeq" id="WP_089556463.1">
    <property type="nucleotide sequence ID" value="NZ_CP022474.1"/>
</dbReference>
<dbReference type="Pfam" id="PF04474">
    <property type="entry name" value="DUF554"/>
    <property type="match status" value="1"/>
</dbReference>
<accession>A0AAC9Y0N4</accession>
<feature type="transmembrane region" description="Helical" evidence="1">
    <location>
        <begin position="6"/>
        <end position="22"/>
    </location>
</feature>
<feature type="transmembrane region" description="Helical" evidence="1">
    <location>
        <begin position="106"/>
        <end position="126"/>
    </location>
</feature>
<proteinExistence type="predicted"/>
<keyword evidence="1" id="KW-1133">Transmembrane helix</keyword>
<dbReference type="PANTHER" id="PTHR36111:SF2">
    <property type="entry name" value="INNER MEMBRANE PROTEIN"/>
    <property type="match status" value="1"/>
</dbReference>
<evidence type="ECO:0000313" key="3">
    <source>
        <dbReference type="Proteomes" id="UP000199749"/>
    </source>
</evidence>
<evidence type="ECO:0000313" key="2">
    <source>
        <dbReference type="EMBL" id="ASN59731.1"/>
    </source>
</evidence>
<protein>
    <recommendedName>
        <fullName evidence="4">DUF554 domain-containing protein</fullName>
    </recommendedName>
</protein>
<dbReference type="EMBL" id="CP022474">
    <property type="protein sequence ID" value="ASN59731.1"/>
    <property type="molecule type" value="Genomic_DNA"/>
</dbReference>
<reference evidence="2 3" key="1">
    <citation type="submission" date="2017-07" db="EMBL/GenBank/DDBJ databases">
        <title>Lactobacillus curvatus MRS6 whole genome.</title>
        <authorList>
            <person name="Jans C."/>
            <person name="Lagler S."/>
            <person name="Lacroix C."/>
            <person name="Meile L."/>
            <person name="Stevens M.J.A."/>
        </authorList>
    </citation>
    <scope>NUCLEOTIDE SEQUENCE [LARGE SCALE GENOMIC DNA]</scope>
    <source>
        <strain evidence="2 3">MRS6</strain>
    </source>
</reference>
<evidence type="ECO:0008006" key="4">
    <source>
        <dbReference type="Google" id="ProtNLM"/>
    </source>
</evidence>
<organism evidence="2 3">
    <name type="scientific">Latilactobacillus curvatus</name>
    <name type="common">Lactobacillus curvatus</name>
    <dbReference type="NCBI Taxonomy" id="28038"/>
    <lineage>
        <taxon>Bacteria</taxon>
        <taxon>Bacillati</taxon>
        <taxon>Bacillota</taxon>
        <taxon>Bacilli</taxon>
        <taxon>Lactobacillales</taxon>
        <taxon>Lactobacillaceae</taxon>
        <taxon>Latilactobacillus</taxon>
    </lineage>
</organism>
<keyword evidence="1" id="KW-0472">Membrane</keyword>
<name>A0AAC9Y0N4_LATCU</name>
<feature type="transmembrane region" description="Helical" evidence="1">
    <location>
        <begin position="221"/>
        <end position="241"/>
    </location>
</feature>
<sequence length="242" mass="26150">MPTGVIINSLAVLFGGLFGSLLGDKLSTKFKTELTLIFGVASMGMGINAIIQMKNMPAVIFAVVLGTGIGLLIHFGRWIDRGAVLMERPISKFFPRKNNTLSDTEFISALVTVIVLFCAGGTGIYGTLDAGMTGNNTILISKSILDFFTAAIFACNLGPVVSTIAIPQFIIFYIIFLLAKLIFPLTNPTMLADFKACGGLLMLATGFRIAKIREFPIADMIPAMILVMPLSWLWTTMIMPLL</sequence>
<feature type="transmembrane region" description="Helical" evidence="1">
    <location>
        <begin position="164"/>
        <end position="183"/>
    </location>
</feature>
<keyword evidence="1" id="KW-0812">Transmembrane</keyword>
<dbReference type="AlphaFoldDB" id="A0AAC9Y0N4"/>
<gene>
    <name evidence="2" type="ORF">CG419_03440</name>
</gene>
<dbReference type="Proteomes" id="UP000199749">
    <property type="component" value="Chromosome"/>
</dbReference>